<reference evidence="1" key="1">
    <citation type="submission" date="2021-06" db="EMBL/GenBank/DDBJ databases">
        <authorList>
            <person name="Kallberg Y."/>
            <person name="Tangrot J."/>
            <person name="Rosling A."/>
        </authorList>
    </citation>
    <scope>NUCLEOTIDE SEQUENCE</scope>
    <source>
        <strain evidence="1">IL203A</strain>
    </source>
</reference>
<organism evidence="1 2">
    <name type="scientific">Dentiscutata heterogama</name>
    <dbReference type="NCBI Taxonomy" id="1316150"/>
    <lineage>
        <taxon>Eukaryota</taxon>
        <taxon>Fungi</taxon>
        <taxon>Fungi incertae sedis</taxon>
        <taxon>Mucoromycota</taxon>
        <taxon>Glomeromycotina</taxon>
        <taxon>Glomeromycetes</taxon>
        <taxon>Diversisporales</taxon>
        <taxon>Gigasporaceae</taxon>
        <taxon>Dentiscutata</taxon>
    </lineage>
</organism>
<proteinExistence type="predicted"/>
<name>A0ACA9JXS6_9GLOM</name>
<keyword evidence="2" id="KW-1185">Reference proteome</keyword>
<comment type="caution">
    <text evidence="1">The sequence shown here is derived from an EMBL/GenBank/DDBJ whole genome shotgun (WGS) entry which is preliminary data.</text>
</comment>
<protein>
    <submittedName>
        <fullName evidence="1">16505_t:CDS:1</fullName>
    </submittedName>
</protein>
<accession>A0ACA9JXS6</accession>
<evidence type="ECO:0000313" key="1">
    <source>
        <dbReference type="EMBL" id="CAG8441500.1"/>
    </source>
</evidence>
<evidence type="ECO:0000313" key="2">
    <source>
        <dbReference type="Proteomes" id="UP000789702"/>
    </source>
</evidence>
<sequence>MINLKKTALNKKRFCLQCGKPYPKHHPGWLSGLNLNSVSGNLSCTLKKEESTPVSCDNNINTPTTVAPSHLTRKARDTPPKSKKKPCDGAQCGEQKTIPYDTKLAKRHTLVASLANAQDNVQRDE</sequence>
<dbReference type="EMBL" id="CAJVPU010000127">
    <property type="protein sequence ID" value="CAG8441500.1"/>
    <property type="molecule type" value="Genomic_DNA"/>
</dbReference>
<dbReference type="Proteomes" id="UP000789702">
    <property type="component" value="Unassembled WGS sequence"/>
</dbReference>
<gene>
    <name evidence="1" type="ORF">DHETER_LOCUS291</name>
</gene>